<evidence type="ECO:0000313" key="8">
    <source>
        <dbReference type="Proteomes" id="UP000460435"/>
    </source>
</evidence>
<dbReference type="EMBL" id="WLZY01000001">
    <property type="protein sequence ID" value="NDL56386.1"/>
    <property type="molecule type" value="Genomic_DNA"/>
</dbReference>
<feature type="transmembrane region" description="Helical" evidence="5">
    <location>
        <begin position="56"/>
        <end position="77"/>
    </location>
</feature>
<keyword evidence="5" id="KW-0472">Membrane</keyword>
<dbReference type="GO" id="GO:0016020">
    <property type="term" value="C:membrane"/>
    <property type="evidence" value="ECO:0007669"/>
    <property type="project" value="InterPro"/>
</dbReference>
<feature type="region of interest" description="Disordered" evidence="4">
    <location>
        <begin position="413"/>
        <end position="435"/>
    </location>
</feature>
<dbReference type="GO" id="GO:0000155">
    <property type="term" value="F:phosphorelay sensor kinase activity"/>
    <property type="evidence" value="ECO:0007669"/>
    <property type="project" value="InterPro"/>
</dbReference>
<keyword evidence="5" id="KW-0812">Transmembrane</keyword>
<evidence type="ECO:0000256" key="4">
    <source>
        <dbReference type="SAM" id="MobiDB-lite"/>
    </source>
</evidence>
<comment type="caution">
    <text evidence="7">The sequence shown here is derived from an EMBL/GenBank/DDBJ whole genome shotgun (WGS) entry which is preliminary data.</text>
</comment>
<dbReference type="Pfam" id="PF07730">
    <property type="entry name" value="HisKA_3"/>
    <property type="match status" value="1"/>
</dbReference>
<dbReference type="Proteomes" id="UP000460435">
    <property type="component" value="Unassembled WGS sequence"/>
</dbReference>
<evidence type="ECO:0000313" key="7">
    <source>
        <dbReference type="EMBL" id="NDL56386.1"/>
    </source>
</evidence>
<feature type="transmembrane region" description="Helical" evidence="5">
    <location>
        <begin position="123"/>
        <end position="141"/>
    </location>
</feature>
<keyword evidence="1" id="KW-0808">Transferase</keyword>
<feature type="domain" description="Signal transduction histidine kinase subgroup 3 dimerisation and phosphoacceptor" evidence="6">
    <location>
        <begin position="221"/>
        <end position="288"/>
    </location>
</feature>
<organism evidence="7 8">
    <name type="scientific">Phytoactinopolyspora mesophila</name>
    <dbReference type="NCBI Taxonomy" id="2650750"/>
    <lineage>
        <taxon>Bacteria</taxon>
        <taxon>Bacillati</taxon>
        <taxon>Actinomycetota</taxon>
        <taxon>Actinomycetes</taxon>
        <taxon>Jiangellales</taxon>
        <taxon>Jiangellaceae</taxon>
        <taxon>Phytoactinopolyspora</taxon>
    </lineage>
</organism>
<feature type="transmembrane region" description="Helical" evidence="5">
    <location>
        <begin position="148"/>
        <end position="170"/>
    </location>
</feature>
<dbReference type="InterPro" id="IPR050482">
    <property type="entry name" value="Sensor_HK_TwoCompSys"/>
</dbReference>
<dbReference type="CDD" id="cd16917">
    <property type="entry name" value="HATPase_UhpB-NarQ-NarX-like"/>
    <property type="match status" value="1"/>
</dbReference>
<keyword evidence="2 7" id="KW-0418">Kinase</keyword>
<reference evidence="7 8" key="1">
    <citation type="submission" date="2019-11" db="EMBL/GenBank/DDBJ databases">
        <authorList>
            <person name="Li X.-J."/>
            <person name="Feng X.-M."/>
        </authorList>
    </citation>
    <scope>NUCLEOTIDE SEQUENCE [LARGE SCALE GENOMIC DNA]</scope>
    <source>
        <strain evidence="7 8">XMNu-373</strain>
    </source>
</reference>
<gene>
    <name evidence="7" type="ORF">F7O44_04790</name>
</gene>
<evidence type="ECO:0000256" key="2">
    <source>
        <dbReference type="ARBA" id="ARBA00022777"/>
    </source>
</evidence>
<dbReference type="Gene3D" id="1.20.5.1930">
    <property type="match status" value="1"/>
</dbReference>
<evidence type="ECO:0000259" key="6">
    <source>
        <dbReference type="Pfam" id="PF07730"/>
    </source>
</evidence>
<dbReference type="Gene3D" id="3.30.565.10">
    <property type="entry name" value="Histidine kinase-like ATPase, C-terminal domain"/>
    <property type="match status" value="1"/>
</dbReference>
<dbReference type="PANTHER" id="PTHR24421:SF63">
    <property type="entry name" value="SENSOR HISTIDINE KINASE DESK"/>
    <property type="match status" value="1"/>
</dbReference>
<feature type="transmembrane region" description="Helical" evidence="5">
    <location>
        <begin position="89"/>
        <end position="111"/>
    </location>
</feature>
<dbReference type="InterPro" id="IPR036890">
    <property type="entry name" value="HATPase_C_sf"/>
</dbReference>
<dbReference type="GO" id="GO:0046983">
    <property type="term" value="F:protein dimerization activity"/>
    <property type="evidence" value="ECO:0007669"/>
    <property type="project" value="InterPro"/>
</dbReference>
<accession>A0A7K3LZD2</accession>
<sequence length="435" mass="46830">MADRLENMSAWAAQLRRRSAADRFDLYTRVSLYVLSAGEVVVAVAIATGPPRIEPVWGATFIALAVLHAASGVALLHRGINWFLGHGSWPRQVMVLHIVLGGCGVLSALLAFPHVDGGDPEGYGSAAFGVLMFIIYVIVALTPRLTMLRLASTAVSSAVLAGLAMLAFGWSFRPAMAGAVSCLIGMVAGGSTYRISVWMLGAVWETERSRETESRLAVAEERLRIARDLHDVLGRNLSVIALKSELAAQLSRRGRDEAPAEMMEVHEIAHDSLREVREVVRGYRHADLAAELAGARSVLRSAGVDSRIIGDGTQLPWQAQDALAWVVREGTTNVLRHSDATECVITVEKAPSGTTEVQWASVTMENNRAREEQPAERGGNGLAGLGERLEGLGGTLRAESLQGGRFRLTAIVPVRPAPDDERTPRAESPTLKETP</sequence>
<feature type="transmembrane region" description="Helical" evidence="5">
    <location>
        <begin position="176"/>
        <end position="200"/>
    </location>
</feature>
<evidence type="ECO:0000256" key="5">
    <source>
        <dbReference type="SAM" id="Phobius"/>
    </source>
</evidence>
<evidence type="ECO:0000256" key="3">
    <source>
        <dbReference type="ARBA" id="ARBA00023012"/>
    </source>
</evidence>
<dbReference type="PANTHER" id="PTHR24421">
    <property type="entry name" value="NITRATE/NITRITE SENSOR PROTEIN NARX-RELATED"/>
    <property type="match status" value="1"/>
</dbReference>
<feature type="transmembrane region" description="Helical" evidence="5">
    <location>
        <begin position="26"/>
        <end position="50"/>
    </location>
</feature>
<keyword evidence="3" id="KW-0902">Two-component regulatory system</keyword>
<protein>
    <submittedName>
        <fullName evidence="7">Sensor histidine kinase</fullName>
    </submittedName>
</protein>
<keyword evidence="5" id="KW-1133">Transmembrane helix</keyword>
<proteinExistence type="predicted"/>
<dbReference type="InterPro" id="IPR011712">
    <property type="entry name" value="Sig_transdc_His_kin_sub3_dim/P"/>
</dbReference>
<evidence type="ECO:0000256" key="1">
    <source>
        <dbReference type="ARBA" id="ARBA00022679"/>
    </source>
</evidence>
<name>A0A7K3LZD2_9ACTN</name>
<keyword evidence="8" id="KW-1185">Reference proteome</keyword>
<dbReference type="AlphaFoldDB" id="A0A7K3LZD2"/>